<sequence>MLEGVTRKKPEGTIDHNYPHNNLVFWKSNNGNYNYIITNLGILPLNLDLKYIQNPGLYPIPNNYKVEVFWERKEKNHIQASIDYIKNNPKLKEIVLEADQFNILRRGYRALTVNSQNLPKEWLISKEKHKIDKIMQKHIPLLEFDMTQLQNDDSDDSDELDKLDSEKITNTLKKGDGRNVRRKIKHVIVTLAVLNDQENLMKPENHYTISLFSGTENYTSLKIALKPIHHELQQLCHIHPPELALNECKNNRYFVNEMRELICEEMSTIKLKIIEKFNLNIMLLPARAIKVQKLWLGFYELYKMLSQNRLTGNQFCNKALEWLDMFLTPS</sequence>
<accession>A0ACA9LAF2</accession>
<reference evidence="1" key="1">
    <citation type="submission" date="2021-06" db="EMBL/GenBank/DDBJ databases">
        <authorList>
            <person name="Kallberg Y."/>
            <person name="Tangrot J."/>
            <person name="Rosling A."/>
        </authorList>
    </citation>
    <scope>NUCLEOTIDE SEQUENCE</scope>
    <source>
        <strain evidence="1">AU212A</strain>
    </source>
</reference>
<proteinExistence type="predicted"/>
<evidence type="ECO:0000313" key="1">
    <source>
        <dbReference type="EMBL" id="CAG8517985.1"/>
    </source>
</evidence>
<gene>
    <name evidence="1" type="ORF">SCALOS_LOCUS3949</name>
</gene>
<protein>
    <submittedName>
        <fullName evidence="1">1951_t:CDS:1</fullName>
    </submittedName>
</protein>
<dbReference type="EMBL" id="CAJVPM010004862">
    <property type="protein sequence ID" value="CAG8517985.1"/>
    <property type="molecule type" value="Genomic_DNA"/>
</dbReference>
<evidence type="ECO:0000313" key="2">
    <source>
        <dbReference type="Proteomes" id="UP000789860"/>
    </source>
</evidence>
<organism evidence="1 2">
    <name type="scientific">Scutellospora calospora</name>
    <dbReference type="NCBI Taxonomy" id="85575"/>
    <lineage>
        <taxon>Eukaryota</taxon>
        <taxon>Fungi</taxon>
        <taxon>Fungi incertae sedis</taxon>
        <taxon>Mucoromycota</taxon>
        <taxon>Glomeromycotina</taxon>
        <taxon>Glomeromycetes</taxon>
        <taxon>Diversisporales</taxon>
        <taxon>Gigasporaceae</taxon>
        <taxon>Scutellospora</taxon>
    </lineage>
</organism>
<comment type="caution">
    <text evidence="1">The sequence shown here is derived from an EMBL/GenBank/DDBJ whole genome shotgun (WGS) entry which is preliminary data.</text>
</comment>
<dbReference type="Proteomes" id="UP000789860">
    <property type="component" value="Unassembled WGS sequence"/>
</dbReference>
<keyword evidence="2" id="KW-1185">Reference proteome</keyword>
<name>A0ACA9LAF2_9GLOM</name>